<dbReference type="Pfam" id="PF07715">
    <property type="entry name" value="Plug"/>
    <property type="match status" value="1"/>
</dbReference>
<dbReference type="EMBL" id="CP023777">
    <property type="protein sequence ID" value="ATL45972.1"/>
    <property type="molecule type" value="Genomic_DNA"/>
</dbReference>
<evidence type="ECO:0000313" key="10">
    <source>
        <dbReference type="Proteomes" id="UP000220133"/>
    </source>
</evidence>
<dbReference type="Gene3D" id="2.170.130.10">
    <property type="entry name" value="TonB-dependent receptor, plug domain"/>
    <property type="match status" value="1"/>
</dbReference>
<keyword evidence="4" id="KW-0812">Transmembrane</keyword>
<keyword evidence="2" id="KW-0813">Transport</keyword>
<keyword evidence="10" id="KW-1185">Reference proteome</keyword>
<dbReference type="GO" id="GO:0044718">
    <property type="term" value="P:siderophore transmembrane transport"/>
    <property type="evidence" value="ECO:0007669"/>
    <property type="project" value="TreeGrafter"/>
</dbReference>
<dbReference type="Proteomes" id="UP000220133">
    <property type="component" value="Chromosome"/>
</dbReference>
<dbReference type="AlphaFoldDB" id="A0A291QQ23"/>
<name>A0A291QQ23_9BACT</name>
<dbReference type="Gene3D" id="2.60.40.1120">
    <property type="entry name" value="Carboxypeptidase-like, regulatory domain"/>
    <property type="match status" value="1"/>
</dbReference>
<dbReference type="OrthoDB" id="9803050at2"/>
<gene>
    <name evidence="9" type="ORF">COR50_01665</name>
</gene>
<feature type="domain" description="TonB-dependent receptor plug" evidence="8">
    <location>
        <begin position="225"/>
        <end position="303"/>
    </location>
</feature>
<dbReference type="KEGG" id="cbae:COR50_01665"/>
<evidence type="ECO:0000256" key="2">
    <source>
        <dbReference type="ARBA" id="ARBA00022448"/>
    </source>
</evidence>
<dbReference type="Gene3D" id="2.40.170.20">
    <property type="entry name" value="TonB-dependent receptor, beta-barrel domain"/>
    <property type="match status" value="1"/>
</dbReference>
<dbReference type="SUPFAM" id="SSF56935">
    <property type="entry name" value="Porins"/>
    <property type="match status" value="1"/>
</dbReference>
<accession>A0A291QQ23</accession>
<evidence type="ECO:0000313" key="9">
    <source>
        <dbReference type="EMBL" id="ATL45972.1"/>
    </source>
</evidence>
<keyword evidence="7" id="KW-0998">Cell outer membrane</keyword>
<keyword evidence="5" id="KW-0732">Signal</keyword>
<evidence type="ECO:0000256" key="4">
    <source>
        <dbReference type="ARBA" id="ARBA00022692"/>
    </source>
</evidence>
<comment type="subcellular location">
    <subcellularLocation>
        <location evidence="1">Cell outer membrane</location>
        <topology evidence="1">Multi-pass membrane protein</topology>
    </subcellularLocation>
</comment>
<dbReference type="GO" id="GO:0009279">
    <property type="term" value="C:cell outer membrane"/>
    <property type="evidence" value="ECO:0007669"/>
    <property type="project" value="UniProtKB-SubCell"/>
</dbReference>
<dbReference type="Gene3D" id="3.55.50.30">
    <property type="match status" value="1"/>
</dbReference>
<dbReference type="PANTHER" id="PTHR30069:SF29">
    <property type="entry name" value="HEMOGLOBIN AND HEMOGLOBIN-HAPTOGLOBIN-BINDING PROTEIN 1-RELATED"/>
    <property type="match status" value="1"/>
</dbReference>
<dbReference type="SUPFAM" id="SSF49464">
    <property type="entry name" value="Carboxypeptidase regulatory domain-like"/>
    <property type="match status" value="1"/>
</dbReference>
<dbReference type="InterPro" id="IPR036942">
    <property type="entry name" value="Beta-barrel_TonB_sf"/>
</dbReference>
<dbReference type="InterPro" id="IPR012910">
    <property type="entry name" value="Plug_dom"/>
</dbReference>
<keyword evidence="3" id="KW-1134">Transmembrane beta strand</keyword>
<evidence type="ECO:0000256" key="6">
    <source>
        <dbReference type="ARBA" id="ARBA00023136"/>
    </source>
</evidence>
<organism evidence="9 10">
    <name type="scientific">Chitinophaga caeni</name>
    <dbReference type="NCBI Taxonomy" id="2029983"/>
    <lineage>
        <taxon>Bacteria</taxon>
        <taxon>Pseudomonadati</taxon>
        <taxon>Bacteroidota</taxon>
        <taxon>Chitinophagia</taxon>
        <taxon>Chitinophagales</taxon>
        <taxon>Chitinophagaceae</taxon>
        <taxon>Chitinophaga</taxon>
    </lineage>
</organism>
<dbReference type="InterPro" id="IPR037066">
    <property type="entry name" value="Plug_dom_sf"/>
</dbReference>
<dbReference type="InterPro" id="IPR039426">
    <property type="entry name" value="TonB-dep_rcpt-like"/>
</dbReference>
<keyword evidence="9" id="KW-0675">Receptor</keyword>
<dbReference type="PANTHER" id="PTHR30069">
    <property type="entry name" value="TONB-DEPENDENT OUTER MEMBRANE RECEPTOR"/>
    <property type="match status" value="1"/>
</dbReference>
<evidence type="ECO:0000256" key="3">
    <source>
        <dbReference type="ARBA" id="ARBA00022452"/>
    </source>
</evidence>
<dbReference type="Pfam" id="PF13715">
    <property type="entry name" value="CarbopepD_reg_2"/>
    <property type="match status" value="1"/>
</dbReference>
<proteinExistence type="predicted"/>
<reference evidence="9 10" key="1">
    <citation type="submission" date="2017-10" db="EMBL/GenBank/DDBJ databases">
        <title>Paenichitinophaga pekingensis gen. nov., sp. nov., isolated from activated sludge.</title>
        <authorList>
            <person name="Jin D."/>
            <person name="Kong X."/>
            <person name="Deng Y."/>
            <person name="Bai Z."/>
        </authorList>
    </citation>
    <scope>NUCLEOTIDE SEQUENCE [LARGE SCALE GENOMIC DNA]</scope>
    <source>
        <strain evidence="9 10">13</strain>
    </source>
</reference>
<evidence type="ECO:0000256" key="5">
    <source>
        <dbReference type="ARBA" id="ARBA00022729"/>
    </source>
</evidence>
<sequence length="879" mass="101478">MRFPAIRCCFIILLIWLPMQAMAWNWRTKISLHVKNKTLSEVCRLLEQRYDIHFSYSRDILQMEQVVSIDVDHVPLKKVVERIFESKGITCKKVGDQIVLSAYRSTHRTINGYVQDSRTGEKLIGATVAVPRFKSGTVTNEYGFYSITLPKDTCSLLISFIGYEQQQLKLQETDKNKQLTFQLNPSNTLKEVEVTDDGIPLQEQTQMSKVGIALKEVKAMPKLLGESDVIRTIQSLPGISAGGDGASSLHVRGGSPDQNLVLMDGTPVYNSTHIFGIFSVFNPALIKNVDLYKGAFPARYGGRLSSVVDIAMKDGDMKKYHGEVSIGFLAAKFMVEGPIFKNKTSFVITGRRTYADLIAGPVFADQLDLGEGGRLFAYFYDANIKINHIFSPKDRMYLSAYGGQDNFRMRKRPLLENPKDYDEQLDFQLGWGNQVYSLRWNHIFNPKLFSNVSTGYSQYFFLTDYSYLFNTKDSSEVDDWYGKYFSKIHDGTFKVDFDYRPSPRHSARFGLHAITHIFEPGITQFRNKSRTETPTLDTTYNKEYTTSLELMLYGEDDWKLTDSLYVNVGLHASTFMVFPKTYVSLQPRIGMRYVLPRNWAMKLSYTHMAQYIHLLTNSTNYLPTDLWVPSTDKVRPMTSKQAAFGLGKTSNNKAWEMSAEVYYKSMRNVIEYVDNYDNFQSATKQWDEKVIMGDGWSYGTELLIQKKKGSFTGWIGYTWAHSQRRFPNVNNGEAFPYKYDRRHDLEVTLMKKFKKHWEIAASWEYTSGLPLTLPTSSYESIDNGSPFDPPPLETGKPVDYVNQRYNLRMKEMHRLDLSFTYSWQRRRVKNAFNLSLYNAYNRRNPYFYYYSYNKDSGKRELTEFSILPVLPSLTYTLSF</sequence>
<keyword evidence="6" id="KW-0472">Membrane</keyword>
<evidence type="ECO:0000259" key="8">
    <source>
        <dbReference type="Pfam" id="PF07715"/>
    </source>
</evidence>
<dbReference type="GO" id="GO:0015344">
    <property type="term" value="F:siderophore uptake transmembrane transporter activity"/>
    <property type="evidence" value="ECO:0007669"/>
    <property type="project" value="TreeGrafter"/>
</dbReference>
<dbReference type="InterPro" id="IPR008969">
    <property type="entry name" value="CarboxyPept-like_regulatory"/>
</dbReference>
<evidence type="ECO:0000256" key="7">
    <source>
        <dbReference type="ARBA" id="ARBA00023237"/>
    </source>
</evidence>
<protein>
    <submittedName>
        <fullName evidence="9">TonB-dependent receptor</fullName>
    </submittedName>
</protein>
<evidence type="ECO:0000256" key="1">
    <source>
        <dbReference type="ARBA" id="ARBA00004571"/>
    </source>
</evidence>